<name>G9G2H2_KLEPN</name>
<organism evidence="1">
    <name type="scientific">Klebsiella pneumoniae</name>
    <dbReference type="NCBI Taxonomy" id="573"/>
    <lineage>
        <taxon>Bacteria</taxon>
        <taxon>Pseudomonadati</taxon>
        <taxon>Pseudomonadota</taxon>
        <taxon>Gammaproteobacteria</taxon>
        <taxon>Enterobacterales</taxon>
        <taxon>Enterobacteriaceae</taxon>
        <taxon>Klebsiella/Raoultella group</taxon>
        <taxon>Klebsiella</taxon>
        <taxon>Klebsiella pneumoniae complex</taxon>
    </lineage>
</organism>
<reference evidence="1" key="1">
    <citation type="journal article" date="2012" name="Antimicrob. Agents Chemother.">
        <title>Klebsiella pneumoniae ST258 Producing KPC-3 Identified in Italy Carries Novel Plasmids and OmpK36/OmpK35 Porin Variants.</title>
        <authorList>
            <person name="Garcia-Fernandez A."/>
            <person name="Villa L."/>
            <person name="Carta C."/>
            <person name="Venditti C."/>
            <person name="Giordano A."/>
            <person name="Venditti M."/>
            <person name="Mancini C."/>
            <person name="Carattoli A."/>
        </authorList>
    </citation>
    <scope>NUCLEOTIDE SEQUENCE</scope>
    <source>
        <strain evidence="1">ST258</strain>
        <plasmid evidence="1">pKpQIL-IT</plasmid>
    </source>
</reference>
<evidence type="ECO:0000313" key="1">
    <source>
        <dbReference type="EMBL" id="AEV55255.1"/>
    </source>
</evidence>
<keyword evidence="1" id="KW-0614">Plasmid</keyword>
<sequence length="285" mass="31269">MLSRTKTHVRREKSSEKSINGQWCPLSAICRLKTHRFRHIFHCPQYSDLSDKKSLTCETVPLSVKPLIPLSWHSLSGHQRKQVGQGGIPFRRCQPATAAEQRHQVCHIPGQTRQQRIYLSAIVVKGRIEVSPGEINAVHAGIQGDGIPAGPFPVVQQAVVPEHILRSFQGIRQPEQVVLFRQLAGAGAPEVIHFFGQSGLDAMPSPLSQQPADVLRDLPRKTPLLQGRGQPAGEKEVCLSSRPDAAVLPGQRQGNQAAPGKVPGLIQFRHGFFSPWPPGRGPFSP</sequence>
<geneLocation type="plasmid" evidence="1">
    <name>pKpQIL-IT</name>
</geneLocation>
<dbReference type="EMBL" id="JN233705">
    <property type="protein sequence ID" value="AEV55255.1"/>
    <property type="molecule type" value="Genomic_DNA"/>
</dbReference>
<accession>G9G2H2</accession>
<protein>
    <submittedName>
        <fullName evidence="1">Uncharacterized protein</fullName>
    </submittedName>
</protein>
<dbReference type="AlphaFoldDB" id="G9G2H2"/>
<proteinExistence type="predicted"/>